<dbReference type="SUPFAM" id="SSF161234">
    <property type="entry name" value="E7 C-terminal domain-like"/>
    <property type="match status" value="1"/>
</dbReference>
<name>A0A385PL22_9PAPI</name>
<keyword evidence="15" id="KW-0922">Interferon antiviral system evasion</keyword>
<keyword evidence="7 18" id="KW-0863">Zinc-finger</keyword>
<evidence type="ECO:0000256" key="3">
    <source>
        <dbReference type="ARBA" id="ARBA00022562"/>
    </source>
</evidence>
<proteinExistence type="inferred from homology"/>
<comment type="function">
    <text evidence="18">Plays a role in viral genome replication by driving entry of quiescent cells into the cell cycle. Stimulation of progression from G1 to S phase allows the virus to efficiently use the cellular DNA replicating machinery to achieve viral genome replication. E7 protein has both transforming and trans-activating activities. Induces the disassembly of the E2F1 transcription factor from RB1, with subsequent transcriptional activation of E2F1-regulated S-phase genes. Interferes with host histone deacetylation mediated by HDAC1 and HDAC2, leading to transcription activation. Plays also a role in the inhibition of both antiviral and antiproliferative functions of host interferon alpha. Interaction with host TMEM173/STING impairs the ability of TMEM173/STING to sense cytosolic DNA and promote the production of type I interferon (IFN-alpha and IFN-beta).</text>
</comment>
<evidence type="ECO:0000256" key="1">
    <source>
        <dbReference type="ARBA" id="ARBA00022504"/>
    </source>
</evidence>
<comment type="caution">
    <text evidence="18">Lacks conserved residue(s) required for the propagation of feature annotation.</text>
</comment>
<dbReference type="GO" id="GO:0006351">
    <property type="term" value="P:DNA-templated transcription"/>
    <property type="evidence" value="ECO:0007669"/>
    <property type="project" value="UniProtKB-UniRule"/>
</dbReference>
<keyword evidence="4 18" id="KW-0945">Host-virus interaction</keyword>
<feature type="zinc finger region" evidence="18">
    <location>
        <begin position="47"/>
        <end position="83"/>
    </location>
</feature>
<evidence type="ECO:0000313" key="20">
    <source>
        <dbReference type="EMBL" id="AYA94635.1"/>
    </source>
</evidence>
<protein>
    <recommendedName>
        <fullName evidence="18 19">Protein E7</fullName>
    </recommendedName>
</protein>
<evidence type="ECO:0000256" key="7">
    <source>
        <dbReference type="ARBA" id="ARBA00022771"/>
    </source>
</evidence>
<keyword evidence="8 18" id="KW-1114">Inhibition of host interferon signaling pathway by virus</keyword>
<evidence type="ECO:0000256" key="2">
    <source>
        <dbReference type="ARBA" id="ARBA00022518"/>
    </source>
</evidence>
<evidence type="ECO:0000256" key="13">
    <source>
        <dbReference type="ARBA" id="ARBA00023163"/>
    </source>
</evidence>
<keyword evidence="2 18" id="KW-0244">Early protein</keyword>
<evidence type="ECO:0000256" key="16">
    <source>
        <dbReference type="ARBA" id="ARBA00023280"/>
    </source>
</evidence>
<dbReference type="InterPro" id="IPR000148">
    <property type="entry name" value="Papilloma_E7"/>
</dbReference>
<accession>A0A385PL22</accession>
<comment type="similarity">
    <text evidence="18 19">Belongs to the papillomaviridae E7 protein family.</text>
</comment>
<comment type="subunit">
    <text evidence="18">Homodimer. Homooligomer. Interacts with host RB1; this interaction induces dissociation of RB1-E2F1 complex thereby disrupting RB1 activity. Interacts with host EP300; this interaction represses EP300 transcriptional activity. Interacts with protein E2; this interaction inhibits E7 oncogenic activity. Interacts with host TMEM173/STING; this interaction impairs the ability of TMEM173/STING to sense cytosolic DNA and promote the production of type I interferon (IFN-alpha and IFN-beta).</text>
</comment>
<keyword evidence="12 18" id="KW-0010">Activator</keyword>
<evidence type="ECO:0000256" key="17">
    <source>
        <dbReference type="ARBA" id="ARBA00023309"/>
    </source>
</evidence>
<dbReference type="HAMAP" id="MF_04004">
    <property type="entry name" value="PPV_E7"/>
    <property type="match status" value="1"/>
</dbReference>
<dbReference type="GO" id="GO:0052170">
    <property type="term" value="P:symbiont-mediated suppression of host innate immune response"/>
    <property type="evidence" value="ECO:0007669"/>
    <property type="project" value="UniProtKB-KW"/>
</dbReference>
<keyword evidence="9 18" id="KW-0862">Zinc</keyword>
<keyword evidence="5 18" id="KW-1090">Inhibition of host innate immune response by virus</keyword>
<evidence type="ECO:0000256" key="4">
    <source>
        <dbReference type="ARBA" id="ARBA00022581"/>
    </source>
</evidence>
<reference evidence="20" key="1">
    <citation type="journal article" date="2018" name="Nat. Med.">
        <title>Expanded skin virome in DOCK8-deficient patients.</title>
        <authorList>
            <consortium name="NISC Comparative Sequencing Program"/>
            <person name="Tirosh O."/>
            <person name="Conlan S."/>
            <person name="Deming C."/>
            <person name="Lee-Lin S.Q."/>
            <person name="Huang X."/>
            <person name="Su H.C."/>
            <person name="Freeman A.F."/>
            <person name="Segre J.A."/>
            <person name="Kong H.H."/>
        </authorList>
    </citation>
    <scope>NUCLEOTIDE SEQUENCE</scope>
    <source>
        <strain evidence="20">HPV-mSK_227</strain>
    </source>
</reference>
<dbReference type="GO" id="GO:0008270">
    <property type="term" value="F:zinc ion binding"/>
    <property type="evidence" value="ECO:0007669"/>
    <property type="project" value="UniProtKB-KW"/>
</dbReference>
<comment type="domain">
    <text evidence="18">The E7 terminal domain is an intrinsically disordered domain, whose flexibility and conformational transitions confer target adaptability to the oncoprotein. It allows adaptation to a variety of protein targets and exposes the PEST degradation sequence that regulates its turnover in the cell.</text>
</comment>
<dbReference type="Pfam" id="PF00527">
    <property type="entry name" value="E7"/>
    <property type="match status" value="1"/>
</dbReference>
<evidence type="ECO:0000256" key="10">
    <source>
        <dbReference type="ARBA" id="ARBA00023015"/>
    </source>
</evidence>
<dbReference type="GO" id="GO:0003700">
    <property type="term" value="F:DNA-binding transcription factor activity"/>
    <property type="evidence" value="ECO:0007669"/>
    <property type="project" value="UniProtKB-UniRule"/>
</dbReference>
<dbReference type="GO" id="GO:0030430">
    <property type="term" value="C:host cell cytoplasm"/>
    <property type="evidence" value="ECO:0007669"/>
    <property type="project" value="UniProtKB-SubCell"/>
</dbReference>
<evidence type="ECO:0000256" key="9">
    <source>
        <dbReference type="ARBA" id="ARBA00022833"/>
    </source>
</evidence>
<dbReference type="GO" id="GO:0039645">
    <property type="term" value="P:symbiont-mediated perturbation of host cell cycle G1/S transition checkpoint"/>
    <property type="evidence" value="ECO:0007669"/>
    <property type="project" value="UniProtKB-UniRule"/>
</dbReference>
<dbReference type="GO" id="GO:0019904">
    <property type="term" value="F:protein domain specific binding"/>
    <property type="evidence" value="ECO:0007669"/>
    <property type="project" value="UniProtKB-UniRule"/>
</dbReference>
<keyword evidence="17 18" id="KW-1078">G1/S host cell cycle checkpoint dysregulation by virus</keyword>
<feature type="short sequence motif" description="Nuclear export signal" evidence="18">
    <location>
        <begin position="65"/>
        <end position="73"/>
    </location>
</feature>
<dbReference type="Gene3D" id="3.30.160.330">
    <property type="match status" value="1"/>
</dbReference>
<dbReference type="GO" id="GO:0039502">
    <property type="term" value="P:symbiont-mediated suppression of host type I interferon-mediated signaling pathway"/>
    <property type="evidence" value="ECO:0007669"/>
    <property type="project" value="UniProtKB-UniRule"/>
</dbReference>
<comment type="function">
    <text evidence="19">E7 protein has both transforming and trans-activating activities.</text>
</comment>
<sequence length="94" mass="10617">MQGQQPTIKDICLDLQEITVTDLLCRDENLSPDSEEEQDIFKVDTRCENCKGRVRVCVQASTFGIRCLQQLLAAHLSFLCPGCSRLLLQHGRSH</sequence>
<evidence type="ECO:0000256" key="14">
    <source>
        <dbReference type="ARBA" id="ARBA00023200"/>
    </source>
</evidence>
<evidence type="ECO:0000256" key="5">
    <source>
        <dbReference type="ARBA" id="ARBA00022632"/>
    </source>
</evidence>
<dbReference type="GO" id="GO:0003677">
    <property type="term" value="F:DNA binding"/>
    <property type="evidence" value="ECO:0007669"/>
    <property type="project" value="UniProtKB-UniRule"/>
</dbReference>
<comment type="subcellular location">
    <subcellularLocation>
        <location evidence="18">Host cytoplasm</location>
    </subcellularLocation>
    <subcellularLocation>
        <location evidence="18">Host nucleus</location>
    </subcellularLocation>
    <text evidence="18">Predominantly found in the host nucleus.</text>
</comment>
<keyword evidence="10 18" id="KW-0805">Transcription regulation</keyword>
<dbReference type="EMBL" id="MH777366">
    <property type="protein sequence ID" value="AYA94635.1"/>
    <property type="molecule type" value="Genomic_DNA"/>
</dbReference>
<dbReference type="PIRSF" id="PIRSF003407">
    <property type="entry name" value="Papvi_E7"/>
    <property type="match status" value="1"/>
</dbReference>
<organism evidence="20">
    <name type="scientific">Human papillomavirus</name>
    <dbReference type="NCBI Taxonomy" id="10566"/>
    <lineage>
        <taxon>Viruses</taxon>
        <taxon>Monodnaviria</taxon>
        <taxon>Shotokuvirae</taxon>
        <taxon>Cossaviricota</taxon>
        <taxon>Papovaviricetes</taxon>
        <taxon>Zurhausenvirales</taxon>
        <taxon>Papillomaviridae</taxon>
    </lineage>
</organism>
<keyword evidence="16 18" id="KW-0899">Viral immunoevasion</keyword>
<keyword evidence="11 18" id="KW-0238">DNA-binding</keyword>
<comment type="PTM">
    <text evidence="18">Highly phosphorylated.</text>
</comment>
<evidence type="ECO:0000256" key="15">
    <source>
        <dbReference type="ARBA" id="ARBA00023258"/>
    </source>
</evidence>
<evidence type="ECO:0000256" key="11">
    <source>
        <dbReference type="ARBA" id="ARBA00023125"/>
    </source>
</evidence>
<keyword evidence="14 18" id="KW-1035">Host cytoplasm</keyword>
<evidence type="ECO:0000256" key="8">
    <source>
        <dbReference type="ARBA" id="ARBA00022830"/>
    </source>
</evidence>
<keyword evidence="13 18" id="KW-0804">Transcription</keyword>
<evidence type="ECO:0000256" key="6">
    <source>
        <dbReference type="ARBA" id="ARBA00022723"/>
    </source>
</evidence>
<dbReference type="GO" id="GO:0042025">
    <property type="term" value="C:host cell nucleus"/>
    <property type="evidence" value="ECO:0007669"/>
    <property type="project" value="UniProtKB-SubCell"/>
</dbReference>
<evidence type="ECO:0000256" key="12">
    <source>
        <dbReference type="ARBA" id="ARBA00023159"/>
    </source>
</evidence>
<evidence type="ECO:0000256" key="18">
    <source>
        <dbReference type="HAMAP-Rule" id="MF_04004"/>
    </source>
</evidence>
<gene>
    <name evidence="18" type="primary">E7</name>
</gene>
<keyword evidence="3 18" id="KW-1048">Host nucleus</keyword>
<evidence type="ECO:0000256" key="19">
    <source>
        <dbReference type="PIRNR" id="PIRNR003407"/>
    </source>
</evidence>
<keyword evidence="1 18" id="KW-1121">Modulation of host cell cycle by virus</keyword>
<keyword evidence="6 18" id="KW-0479">Metal-binding</keyword>